<proteinExistence type="predicted"/>
<dbReference type="OrthoDB" id="5292292at2"/>
<dbReference type="PANTHER" id="PTHR43441">
    <property type="entry name" value="RIBOSOMAL-PROTEIN-SERINE ACETYLTRANSFERASE"/>
    <property type="match status" value="1"/>
</dbReference>
<dbReference type="RefSeq" id="WP_124682693.1">
    <property type="nucleotide sequence ID" value="NZ_CP033969.1"/>
</dbReference>
<reference evidence="3" key="1">
    <citation type="submission" date="2018-11" db="EMBL/GenBank/DDBJ databases">
        <title>FDA dAtabase for Regulatory Grade micrObial Sequences (FDA-ARGOS): Supporting development and validation of Infectious Disease Dx tests.</title>
        <authorList>
            <person name="Goldberg B."/>
            <person name="Campos J."/>
            <person name="Tallon L."/>
            <person name="Sadzewicz L."/>
            <person name="Zhao X."/>
            <person name="Vavikolanu K."/>
            <person name="Mehta A."/>
            <person name="Aluvathingal J."/>
            <person name="Nadendla S."/>
            <person name="Geyer C."/>
            <person name="Nandy P."/>
            <person name="Yan Y."/>
            <person name="Sichtig H."/>
        </authorList>
    </citation>
    <scope>NUCLEOTIDE SEQUENCE [LARGE SCALE GENOMIC DNA]</scope>
    <source>
        <strain evidence="3">FDAARGOS_614</strain>
    </source>
</reference>
<dbReference type="InterPro" id="IPR000182">
    <property type="entry name" value="GNAT_dom"/>
</dbReference>
<dbReference type="InterPro" id="IPR051908">
    <property type="entry name" value="Ribosomal_N-acetyltransferase"/>
</dbReference>
<dbReference type="GO" id="GO:0008999">
    <property type="term" value="F:protein-N-terminal-alanine acetyltransferase activity"/>
    <property type="evidence" value="ECO:0007669"/>
    <property type="project" value="TreeGrafter"/>
</dbReference>
<gene>
    <name evidence="2" type="ORF">EHF44_04785</name>
</gene>
<dbReference type="SUPFAM" id="SSF55729">
    <property type="entry name" value="Acyl-CoA N-acyltransferases (Nat)"/>
    <property type="match status" value="1"/>
</dbReference>
<name>A0A3G8GXU6_9BURK</name>
<evidence type="ECO:0000313" key="2">
    <source>
        <dbReference type="EMBL" id="AZG12805.1"/>
    </source>
</evidence>
<evidence type="ECO:0000259" key="1">
    <source>
        <dbReference type="Pfam" id="PF13302"/>
    </source>
</evidence>
<dbReference type="Gene3D" id="3.40.630.30">
    <property type="match status" value="1"/>
</dbReference>
<dbReference type="GO" id="GO:0005737">
    <property type="term" value="C:cytoplasm"/>
    <property type="evidence" value="ECO:0007669"/>
    <property type="project" value="TreeGrafter"/>
</dbReference>
<dbReference type="InterPro" id="IPR016181">
    <property type="entry name" value="Acyl_CoA_acyltransferase"/>
</dbReference>
<dbReference type="KEGG" id="cpau:EHF44_04785"/>
<dbReference type="AlphaFoldDB" id="A0A3G8GXU6"/>
<organism evidence="2 3">
    <name type="scientific">Cupriavidus pauculus</name>
    <dbReference type="NCBI Taxonomy" id="82633"/>
    <lineage>
        <taxon>Bacteria</taxon>
        <taxon>Pseudomonadati</taxon>
        <taxon>Pseudomonadota</taxon>
        <taxon>Betaproteobacteria</taxon>
        <taxon>Burkholderiales</taxon>
        <taxon>Burkholderiaceae</taxon>
        <taxon>Cupriavidus</taxon>
    </lineage>
</organism>
<dbReference type="GO" id="GO:1990189">
    <property type="term" value="F:protein N-terminal-serine acetyltransferase activity"/>
    <property type="evidence" value="ECO:0007669"/>
    <property type="project" value="TreeGrafter"/>
</dbReference>
<keyword evidence="2" id="KW-0808">Transferase</keyword>
<dbReference type="PANTHER" id="PTHR43441:SF10">
    <property type="entry name" value="ACETYLTRANSFERASE"/>
    <property type="match status" value="1"/>
</dbReference>
<sequence length="185" mass="20568">MQPLRSQDFLLRPFRASDEAQFVMAVRESMPTVGLWMPWARPDYGIYDAREWFDRCAAMMDEGAAYDIGVFSPDGRELYGGVAINQIRREDNLGNLGYWIRQSRQHRGLASGAAAMMACHGFHALALTRLEIVAVETNLASRAVAEKIGARFECIARNRLILRGRPVAAAVYSLVPESFEGGGRG</sequence>
<protein>
    <submittedName>
        <fullName evidence="2">N-acetyltransferase</fullName>
    </submittedName>
</protein>
<dbReference type="Pfam" id="PF13302">
    <property type="entry name" value="Acetyltransf_3"/>
    <property type="match status" value="1"/>
</dbReference>
<feature type="domain" description="N-acetyltransferase" evidence="1">
    <location>
        <begin position="9"/>
        <end position="151"/>
    </location>
</feature>
<evidence type="ECO:0000313" key="3">
    <source>
        <dbReference type="Proteomes" id="UP000270411"/>
    </source>
</evidence>
<dbReference type="EMBL" id="CP033969">
    <property type="protein sequence ID" value="AZG12805.1"/>
    <property type="molecule type" value="Genomic_DNA"/>
</dbReference>
<accession>A0A3G8GXU6</accession>
<dbReference type="Proteomes" id="UP000270411">
    <property type="component" value="Chromosome 1"/>
</dbReference>